<dbReference type="PANTHER" id="PTHR44013">
    <property type="entry name" value="ZINC-TYPE ALCOHOL DEHYDROGENASE-LIKE PROTEIN C16A3.02C"/>
    <property type="match status" value="1"/>
</dbReference>
<evidence type="ECO:0000313" key="2">
    <source>
        <dbReference type="EMBL" id="KAJ9156574.1"/>
    </source>
</evidence>
<evidence type="ECO:0000259" key="1">
    <source>
        <dbReference type="SMART" id="SM00829"/>
    </source>
</evidence>
<dbReference type="GO" id="GO:0016491">
    <property type="term" value="F:oxidoreductase activity"/>
    <property type="evidence" value="ECO:0007669"/>
    <property type="project" value="InterPro"/>
</dbReference>
<gene>
    <name evidence="2" type="ORF">NKR23_g1248</name>
</gene>
<organism evidence="2 3">
    <name type="scientific">Pleurostoma richardsiae</name>
    <dbReference type="NCBI Taxonomy" id="41990"/>
    <lineage>
        <taxon>Eukaryota</taxon>
        <taxon>Fungi</taxon>
        <taxon>Dikarya</taxon>
        <taxon>Ascomycota</taxon>
        <taxon>Pezizomycotina</taxon>
        <taxon>Sordariomycetes</taxon>
        <taxon>Sordariomycetidae</taxon>
        <taxon>Calosphaeriales</taxon>
        <taxon>Pleurostomataceae</taxon>
        <taxon>Pleurostoma</taxon>
    </lineage>
</organism>
<dbReference type="AlphaFoldDB" id="A0AA38RSM7"/>
<protein>
    <submittedName>
        <fullName evidence="2">GroES-like protein</fullName>
    </submittedName>
</protein>
<keyword evidence="3" id="KW-1185">Reference proteome</keyword>
<dbReference type="InterPro" id="IPR052733">
    <property type="entry name" value="Chloroplast_QOR"/>
</dbReference>
<feature type="domain" description="Enoyl reductase (ER)" evidence="1">
    <location>
        <begin position="15"/>
        <end position="330"/>
    </location>
</feature>
<evidence type="ECO:0000313" key="3">
    <source>
        <dbReference type="Proteomes" id="UP001174694"/>
    </source>
</evidence>
<dbReference type="Gene3D" id="3.90.180.10">
    <property type="entry name" value="Medium-chain alcohol dehydrogenases, catalytic domain"/>
    <property type="match status" value="1"/>
</dbReference>
<dbReference type="SUPFAM" id="SSF51735">
    <property type="entry name" value="NAD(P)-binding Rossmann-fold domains"/>
    <property type="match status" value="1"/>
</dbReference>
<dbReference type="SUPFAM" id="SSF50129">
    <property type="entry name" value="GroES-like"/>
    <property type="match status" value="1"/>
</dbReference>
<reference evidence="2" key="1">
    <citation type="submission" date="2022-07" db="EMBL/GenBank/DDBJ databases">
        <title>Fungi with potential for degradation of polypropylene.</title>
        <authorList>
            <person name="Gostincar C."/>
        </authorList>
    </citation>
    <scope>NUCLEOTIDE SEQUENCE</scope>
    <source>
        <strain evidence="2">EXF-13308</strain>
    </source>
</reference>
<comment type="caution">
    <text evidence="2">The sequence shown here is derived from an EMBL/GenBank/DDBJ whole genome shotgun (WGS) entry which is preliminary data.</text>
</comment>
<accession>A0AA38RSM7</accession>
<dbReference type="InterPro" id="IPR011032">
    <property type="entry name" value="GroES-like_sf"/>
</dbReference>
<dbReference type="SMART" id="SM00829">
    <property type="entry name" value="PKS_ER"/>
    <property type="match status" value="1"/>
</dbReference>
<dbReference type="InterPro" id="IPR020843">
    <property type="entry name" value="ER"/>
</dbReference>
<dbReference type="Proteomes" id="UP001174694">
    <property type="component" value="Unassembled WGS sequence"/>
</dbReference>
<proteinExistence type="predicted"/>
<dbReference type="PANTHER" id="PTHR44013:SF1">
    <property type="entry name" value="ZINC-TYPE ALCOHOL DEHYDROGENASE-LIKE PROTEIN C16A3.02C"/>
    <property type="match status" value="1"/>
</dbReference>
<dbReference type="Pfam" id="PF13602">
    <property type="entry name" value="ADH_zinc_N_2"/>
    <property type="match status" value="1"/>
</dbReference>
<dbReference type="Pfam" id="PF08240">
    <property type="entry name" value="ADH_N"/>
    <property type="match status" value="1"/>
</dbReference>
<dbReference type="Gene3D" id="3.40.50.720">
    <property type="entry name" value="NAD(P)-binding Rossmann-like Domain"/>
    <property type="match status" value="1"/>
</dbReference>
<name>A0AA38RSM7_9PEZI</name>
<dbReference type="CDD" id="cd08267">
    <property type="entry name" value="MDR1"/>
    <property type="match status" value="1"/>
</dbReference>
<dbReference type="InterPro" id="IPR036291">
    <property type="entry name" value="NAD(P)-bd_dom_sf"/>
</dbReference>
<dbReference type="InterPro" id="IPR013154">
    <property type="entry name" value="ADH-like_N"/>
</dbReference>
<sequence>MATMKAWQYSGVHGGLEKNLVLKDDVPRLGPPGDQELLVEVISASINPADYKVPELGLIAKAIISTPATPGADFCGRVAAAGSKVDSFSIGETVVGRLEPTQHGTLGELIVVRAETCVSLPAGVDPDQGACLGTAALTAYQSIVSNVKAGDKVFINGGSGGTGTFAIQIAKTLGCHVTASCSGAKATLCKELGADEIIDYTTVDVSQKLKEGGQVFSLAVDFVAKPPDLYKASDDYLLPEGKFVQVGGGMSVADFKTTLPRLFLPGFLGGGHRKFEFFIVKNKRDDLGLLVKWLGEGKLKAVIDEEFDFEHVPQAFEKLKKGKATGKIVVHVAKK</sequence>
<dbReference type="EMBL" id="JANBVO010000002">
    <property type="protein sequence ID" value="KAJ9156574.1"/>
    <property type="molecule type" value="Genomic_DNA"/>
</dbReference>